<dbReference type="Pfam" id="PF00034">
    <property type="entry name" value="Cytochrom_C"/>
    <property type="match status" value="1"/>
</dbReference>
<keyword evidence="2 4" id="KW-0479">Metal-binding</keyword>
<dbReference type="EMBL" id="CP002859">
    <property type="protein sequence ID" value="AEI51910.1"/>
    <property type="molecule type" value="Genomic_DNA"/>
</dbReference>
<keyword evidence="5" id="KW-0732">Signal</keyword>
<keyword evidence="8" id="KW-1185">Reference proteome</keyword>
<dbReference type="InterPro" id="IPR009056">
    <property type="entry name" value="Cyt_c-like_dom"/>
</dbReference>
<dbReference type="PROSITE" id="PS51007">
    <property type="entry name" value="CYTC"/>
    <property type="match status" value="1"/>
</dbReference>
<dbReference type="GO" id="GO:0009055">
    <property type="term" value="F:electron transfer activity"/>
    <property type="evidence" value="ECO:0007669"/>
    <property type="project" value="InterPro"/>
</dbReference>
<dbReference type="GO" id="GO:0020037">
    <property type="term" value="F:heme binding"/>
    <property type="evidence" value="ECO:0007669"/>
    <property type="project" value="InterPro"/>
</dbReference>
<gene>
    <name evidence="7" type="ordered locus">Runsl_5620</name>
</gene>
<proteinExistence type="predicted"/>
<evidence type="ECO:0000259" key="6">
    <source>
        <dbReference type="PROSITE" id="PS51007"/>
    </source>
</evidence>
<evidence type="ECO:0000313" key="8">
    <source>
        <dbReference type="Proteomes" id="UP000000493"/>
    </source>
</evidence>
<feature type="signal peptide" evidence="5">
    <location>
        <begin position="1"/>
        <end position="19"/>
    </location>
</feature>
<dbReference type="InterPro" id="IPR036909">
    <property type="entry name" value="Cyt_c-like_dom_sf"/>
</dbReference>
<dbReference type="GO" id="GO:0046872">
    <property type="term" value="F:metal ion binding"/>
    <property type="evidence" value="ECO:0007669"/>
    <property type="project" value="UniProtKB-KW"/>
</dbReference>
<dbReference type="PANTHER" id="PTHR35008:SF4">
    <property type="entry name" value="BLL4482 PROTEIN"/>
    <property type="match status" value="1"/>
</dbReference>
<dbReference type="PANTHER" id="PTHR35008">
    <property type="entry name" value="BLL4482 PROTEIN-RELATED"/>
    <property type="match status" value="1"/>
</dbReference>
<dbReference type="InterPro" id="IPR051459">
    <property type="entry name" value="Cytochrome_c-type_DH"/>
</dbReference>
<evidence type="ECO:0000256" key="4">
    <source>
        <dbReference type="PROSITE-ProRule" id="PRU00433"/>
    </source>
</evidence>
<dbReference type="AlphaFoldDB" id="A0A7U3ZR95"/>
<sequence>MKLLLIFCSGILFCSAVFPTQDDALAKSIERGKTIYTETCVTCHMGAGEGVPGAFPPLAKADYLVKTPEKAIEAIKFGLQGKIIVNGTAYEGMMPNPGLDNEEIADVMNYIQNSWGNTSNKKMVTAKMVEEVKQKK</sequence>
<reference evidence="7 8" key="2">
    <citation type="journal article" date="2012" name="Stand. Genomic Sci.">
        <title>Complete genome sequence of the aquatic bacterium Runella slithyformis type strain (LSU 4(T)).</title>
        <authorList>
            <person name="Copeland A."/>
            <person name="Zhang X."/>
            <person name="Misra M."/>
            <person name="Lapidus A."/>
            <person name="Nolan M."/>
            <person name="Lucas S."/>
            <person name="Deshpande S."/>
            <person name="Cheng J.F."/>
            <person name="Tapia R."/>
            <person name="Goodwin L.A."/>
            <person name="Pitluck S."/>
            <person name="Liolios K."/>
            <person name="Pagani I."/>
            <person name="Ivanova N."/>
            <person name="Mikhailova N."/>
            <person name="Pati A."/>
            <person name="Chen A."/>
            <person name="Palaniappan K."/>
            <person name="Land M."/>
            <person name="Hauser L."/>
            <person name="Pan C."/>
            <person name="Jeffries C.D."/>
            <person name="Detter J.C."/>
            <person name="Brambilla E.M."/>
            <person name="Rohde M."/>
            <person name="Djao O.D."/>
            <person name="Goker M."/>
            <person name="Sikorski J."/>
            <person name="Tindall B.J."/>
            <person name="Woyke T."/>
            <person name="Bristow J."/>
            <person name="Eisen J.A."/>
            <person name="Markowitz V."/>
            <person name="Hugenholtz P."/>
            <person name="Kyrpides N.C."/>
            <person name="Klenk H.P."/>
            <person name="Mavromatis K."/>
        </authorList>
    </citation>
    <scope>NUCLEOTIDE SEQUENCE [LARGE SCALE GENOMIC DNA]</scope>
    <source>
        <strain evidence="8">ATCC 29530 / DSM 19594 / LMG 11500 / NCIMB 11436 / LSU 4</strain>
    </source>
</reference>
<dbReference type="Proteomes" id="UP000000493">
    <property type="component" value="Chromosome"/>
</dbReference>
<dbReference type="SUPFAM" id="SSF46626">
    <property type="entry name" value="Cytochrome c"/>
    <property type="match status" value="1"/>
</dbReference>
<keyword evidence="1 4" id="KW-0349">Heme</keyword>
<protein>
    <submittedName>
        <fullName evidence="7">Cytochrome c class I</fullName>
    </submittedName>
</protein>
<feature type="domain" description="Cytochrome c" evidence="6">
    <location>
        <begin position="27"/>
        <end position="115"/>
    </location>
</feature>
<evidence type="ECO:0000313" key="7">
    <source>
        <dbReference type="EMBL" id="AEI51910.1"/>
    </source>
</evidence>
<evidence type="ECO:0000256" key="5">
    <source>
        <dbReference type="SAM" id="SignalP"/>
    </source>
</evidence>
<evidence type="ECO:0000256" key="2">
    <source>
        <dbReference type="ARBA" id="ARBA00022723"/>
    </source>
</evidence>
<dbReference type="Gene3D" id="1.10.760.10">
    <property type="entry name" value="Cytochrome c-like domain"/>
    <property type="match status" value="1"/>
</dbReference>
<reference evidence="8" key="1">
    <citation type="submission" date="2011-06" db="EMBL/GenBank/DDBJ databases">
        <title>The complete genome of chromosome of Runella slithyformis DSM 19594.</title>
        <authorList>
            <consortium name="US DOE Joint Genome Institute (JGI-PGF)"/>
            <person name="Lucas S."/>
            <person name="Han J."/>
            <person name="Lapidus A."/>
            <person name="Bruce D."/>
            <person name="Goodwin L."/>
            <person name="Pitluck S."/>
            <person name="Peters L."/>
            <person name="Kyrpides N."/>
            <person name="Mavromatis K."/>
            <person name="Ivanova N."/>
            <person name="Ovchinnikova G."/>
            <person name="Zhang X."/>
            <person name="Misra M."/>
            <person name="Detter J.C."/>
            <person name="Tapia R."/>
            <person name="Han C."/>
            <person name="Land M."/>
            <person name="Hauser L."/>
            <person name="Markowitz V."/>
            <person name="Cheng J.-F."/>
            <person name="Hugenholtz P."/>
            <person name="Woyke T."/>
            <person name="Wu D."/>
            <person name="Tindall B."/>
            <person name="Faehrich R."/>
            <person name="Brambilla E."/>
            <person name="Klenk H.-P."/>
            <person name="Eisen J.A."/>
        </authorList>
    </citation>
    <scope>NUCLEOTIDE SEQUENCE [LARGE SCALE GENOMIC DNA]</scope>
    <source>
        <strain evidence="8">ATCC 29530 / DSM 19594 / LMG 11500 / NCIMB 11436 / LSU 4</strain>
    </source>
</reference>
<feature type="chain" id="PRO_5030901490" evidence="5">
    <location>
        <begin position="20"/>
        <end position="136"/>
    </location>
</feature>
<dbReference type="KEGG" id="rsi:Runsl_5620"/>
<evidence type="ECO:0000256" key="3">
    <source>
        <dbReference type="ARBA" id="ARBA00023004"/>
    </source>
</evidence>
<organism evidence="7 8">
    <name type="scientific">Runella slithyformis (strain ATCC 29530 / DSM 19594 / LMG 11500 / NCIMB 11436 / LSU 4)</name>
    <dbReference type="NCBI Taxonomy" id="761193"/>
    <lineage>
        <taxon>Bacteria</taxon>
        <taxon>Pseudomonadati</taxon>
        <taxon>Bacteroidota</taxon>
        <taxon>Cytophagia</taxon>
        <taxon>Cytophagales</taxon>
        <taxon>Spirosomataceae</taxon>
        <taxon>Runella</taxon>
    </lineage>
</organism>
<accession>A0A7U3ZR95</accession>
<evidence type="ECO:0000256" key="1">
    <source>
        <dbReference type="ARBA" id="ARBA00022617"/>
    </source>
</evidence>
<keyword evidence="3 4" id="KW-0408">Iron</keyword>
<name>A0A7U3ZR95_RUNSL</name>
<dbReference type="RefSeq" id="WP_013931176.1">
    <property type="nucleotide sequence ID" value="NC_015703.1"/>
</dbReference>